<dbReference type="Gene3D" id="1.10.530.10">
    <property type="match status" value="1"/>
</dbReference>
<accession>A0A6J5KTA1</accession>
<protein>
    <submittedName>
        <fullName evidence="3">Putative lysin</fullName>
    </submittedName>
</protein>
<proteinExistence type="predicted"/>
<feature type="domain" description="Transglycosylase SLT" evidence="2">
    <location>
        <begin position="317"/>
        <end position="402"/>
    </location>
</feature>
<dbReference type="InterPro" id="IPR023346">
    <property type="entry name" value="Lysozyme-like_dom_sf"/>
</dbReference>
<evidence type="ECO:0000313" key="3">
    <source>
        <dbReference type="EMBL" id="CAB4124446.1"/>
    </source>
</evidence>
<sequence length="735" mass="80700">MPKIPTYDNYLVDQSVNPSTRVNTTLTPEMASIPGQQMENMGKAMSSAVSMAASIYTDQLNEANKIRVDDAENKAKEKYLDLLYNKDVGLVNQKGINALERTSGKSLTDEYVENFQSQVDDISKGLGNDVQRRLFKTKADGMAVLFRGNAEKHESQEFTTYALSVKEGSIKTSMNVIGLNYNNPGMVDVEVDNIKRSAAEAGRLNGKSATWIEANTRDLLSKAHKISILSAIEKDDIIGGSNYLNRYKNQMESDDILHVRSVLGKQVDAGTALAAVDKAFDKLSPQIATSDTSRAWNIALGTESNNQQFDKSGKPLTSSKGATGIAQVMPETGKEMAKELGIAWDENRFKNDAAYNEQLGRAYFDKNLKTFGGNLAQTFAAYNAGTQAVLDYRDGTNKSGKNPNKITTPEGIPPFKETQDYVRKNVAAYEAGKGRNTEPTVRDILLSVRENLSDKDGNLNVSPTVLKQAEDDAVIRFNRYKSSQAQRDDETVGSAIRGLVENNGNYMALPGALRANIPPDKVSQVMSFATKVATGTQATNLAVYQKLTDPAYLNGLTDAQFYTLRAELDASDFKRFADIRASVRTGKAMTAAQDVPSGAINEVLNNRLRNLDIDPTPKESDTGKMQQIGAIKKFVRDSVLETQMSLGRKLTDVEVEKKIDDLFAKSVQFKETFAGITYGDVKNMKIMTMKVSDIKDIAPGAVERIKADLKMRGIDNPSDGAVLDVWLKMKMKKNG</sequence>
<reference evidence="3" key="1">
    <citation type="submission" date="2020-04" db="EMBL/GenBank/DDBJ databases">
        <authorList>
            <person name="Chiriac C."/>
            <person name="Salcher M."/>
            <person name="Ghai R."/>
            <person name="Kavagutti S V."/>
        </authorList>
    </citation>
    <scope>NUCLEOTIDE SEQUENCE</scope>
</reference>
<dbReference type="PANTHER" id="PTHR37423">
    <property type="entry name" value="SOLUBLE LYTIC MUREIN TRANSGLYCOSYLASE-RELATED"/>
    <property type="match status" value="1"/>
</dbReference>
<dbReference type="EMBL" id="LR796179">
    <property type="protein sequence ID" value="CAB4124446.1"/>
    <property type="molecule type" value="Genomic_DNA"/>
</dbReference>
<feature type="compositionally biased region" description="Polar residues" evidence="1">
    <location>
        <begin position="397"/>
        <end position="407"/>
    </location>
</feature>
<dbReference type="Pfam" id="PF01464">
    <property type="entry name" value="SLT"/>
    <property type="match status" value="1"/>
</dbReference>
<evidence type="ECO:0000259" key="2">
    <source>
        <dbReference type="Pfam" id="PF01464"/>
    </source>
</evidence>
<gene>
    <name evidence="3" type="ORF">UFOVP65_3</name>
</gene>
<dbReference type="PANTHER" id="PTHR37423:SF2">
    <property type="entry name" value="MEMBRANE-BOUND LYTIC MUREIN TRANSGLYCOSYLASE C"/>
    <property type="match status" value="1"/>
</dbReference>
<name>A0A6J5KTA1_9CAUD</name>
<feature type="region of interest" description="Disordered" evidence="1">
    <location>
        <begin position="394"/>
        <end position="416"/>
    </location>
</feature>
<dbReference type="InterPro" id="IPR008258">
    <property type="entry name" value="Transglycosylase_SLT_dom_1"/>
</dbReference>
<dbReference type="SUPFAM" id="SSF53955">
    <property type="entry name" value="Lysozyme-like"/>
    <property type="match status" value="1"/>
</dbReference>
<evidence type="ECO:0000256" key="1">
    <source>
        <dbReference type="SAM" id="MobiDB-lite"/>
    </source>
</evidence>
<organism evidence="3">
    <name type="scientific">uncultured Caudovirales phage</name>
    <dbReference type="NCBI Taxonomy" id="2100421"/>
    <lineage>
        <taxon>Viruses</taxon>
        <taxon>Duplodnaviria</taxon>
        <taxon>Heunggongvirae</taxon>
        <taxon>Uroviricota</taxon>
        <taxon>Caudoviricetes</taxon>
        <taxon>Peduoviridae</taxon>
        <taxon>Maltschvirus</taxon>
        <taxon>Maltschvirus maltsch</taxon>
    </lineage>
</organism>